<organism evidence="1 2">
    <name type="scientific">Pseudooceanicola marinus</name>
    <dbReference type="NCBI Taxonomy" id="396013"/>
    <lineage>
        <taxon>Bacteria</taxon>
        <taxon>Pseudomonadati</taxon>
        <taxon>Pseudomonadota</taxon>
        <taxon>Alphaproteobacteria</taxon>
        <taxon>Rhodobacterales</taxon>
        <taxon>Paracoccaceae</taxon>
        <taxon>Pseudooceanicola</taxon>
    </lineage>
</organism>
<accession>A0A1X6Z6X5</accession>
<dbReference type="InterPro" id="IPR018666">
    <property type="entry name" value="DUF2125"/>
</dbReference>
<dbReference type="AlphaFoldDB" id="A0A1X6Z6X5"/>
<dbReference type="EMBL" id="FWFN01000003">
    <property type="protein sequence ID" value="SLN42159.1"/>
    <property type="molecule type" value="Genomic_DNA"/>
</dbReference>
<dbReference type="Proteomes" id="UP000193963">
    <property type="component" value="Unassembled WGS sequence"/>
</dbReference>
<name>A0A1X6Z6X5_9RHOB</name>
<evidence type="ECO:0000313" key="2">
    <source>
        <dbReference type="Proteomes" id="UP000193963"/>
    </source>
</evidence>
<gene>
    <name evidence="1" type="ORF">PSM7751_01981</name>
</gene>
<keyword evidence="2" id="KW-1185">Reference proteome</keyword>
<proteinExistence type="predicted"/>
<evidence type="ECO:0008006" key="3">
    <source>
        <dbReference type="Google" id="ProtNLM"/>
    </source>
</evidence>
<dbReference type="OrthoDB" id="7625707at2"/>
<reference evidence="1 2" key="1">
    <citation type="submission" date="2017-03" db="EMBL/GenBank/DDBJ databases">
        <authorList>
            <person name="Afonso C.L."/>
            <person name="Miller P.J."/>
            <person name="Scott M.A."/>
            <person name="Spackman E."/>
            <person name="Goraichik I."/>
            <person name="Dimitrov K.M."/>
            <person name="Suarez D.L."/>
            <person name="Swayne D.E."/>
        </authorList>
    </citation>
    <scope>NUCLEOTIDE SEQUENCE [LARGE SCALE GENOMIC DNA]</scope>
    <source>
        <strain evidence="1 2">CECT 7751</strain>
    </source>
</reference>
<dbReference type="Pfam" id="PF09898">
    <property type="entry name" value="DUF2125"/>
    <property type="match status" value="1"/>
</dbReference>
<sequence>MKRLLIVVVVAALLLSGYWVLGAIGAKRGLESWMEARRAEGWQADYAEFSLRGYPNRFDALWENLALADPGTGLAVEMPRFGLYALSWKPGHLIAVWPDRFDFRSPEERFSLSNDDLRASLRVTPGPLLEMQRAQLTGRTLVLSGATEAAMDSLSLAMAQDDEDDSRYRLGLAAEGLTLPSSVADWLQADGLPQAMRELRLDADVTFTRPWDLRALEEARPQPTRVELHLARAAWGELLLQVTADLDVDARGLVSGEAHVQARQWQQMLQMAVAAGAVPEEMAGSIEQGLSMMAGASGNPNALDLTLTLREGRIWAGLIPLGPAPVLHLR</sequence>
<protein>
    <recommendedName>
        <fullName evidence="3">DUF2125 domain-containing protein</fullName>
    </recommendedName>
</protein>
<dbReference type="RefSeq" id="WP_085887881.1">
    <property type="nucleotide sequence ID" value="NZ_FWFN01000003.1"/>
</dbReference>
<evidence type="ECO:0000313" key="1">
    <source>
        <dbReference type="EMBL" id="SLN42159.1"/>
    </source>
</evidence>